<comment type="caution">
    <text evidence="1">The sequence shown here is derived from an EMBL/GenBank/DDBJ whole genome shotgun (WGS) entry which is preliminary data.</text>
</comment>
<proteinExistence type="predicted"/>
<gene>
    <name evidence="1" type="ORF">HU200_065233</name>
</gene>
<reference evidence="1" key="1">
    <citation type="submission" date="2020-07" db="EMBL/GenBank/DDBJ databases">
        <title>Genome sequence and genetic diversity analysis of an under-domesticated orphan crop, white fonio (Digitaria exilis).</title>
        <authorList>
            <person name="Bennetzen J.L."/>
            <person name="Chen S."/>
            <person name="Ma X."/>
            <person name="Wang X."/>
            <person name="Yssel A.E.J."/>
            <person name="Chaluvadi S.R."/>
            <person name="Johnson M."/>
            <person name="Gangashetty P."/>
            <person name="Hamidou F."/>
            <person name="Sanogo M.D."/>
            <person name="Zwaenepoel A."/>
            <person name="Wallace J."/>
            <person name="Van De Peer Y."/>
            <person name="Van Deynze A."/>
        </authorList>
    </citation>
    <scope>NUCLEOTIDE SEQUENCE</scope>
    <source>
        <tissue evidence="1">Leaves</tissue>
    </source>
</reference>
<evidence type="ECO:0000313" key="1">
    <source>
        <dbReference type="EMBL" id="KAF8647602.1"/>
    </source>
</evidence>
<keyword evidence="2" id="KW-1185">Reference proteome</keyword>
<organism evidence="1 2">
    <name type="scientific">Digitaria exilis</name>
    <dbReference type="NCBI Taxonomy" id="1010633"/>
    <lineage>
        <taxon>Eukaryota</taxon>
        <taxon>Viridiplantae</taxon>
        <taxon>Streptophyta</taxon>
        <taxon>Embryophyta</taxon>
        <taxon>Tracheophyta</taxon>
        <taxon>Spermatophyta</taxon>
        <taxon>Magnoliopsida</taxon>
        <taxon>Liliopsida</taxon>
        <taxon>Poales</taxon>
        <taxon>Poaceae</taxon>
        <taxon>PACMAD clade</taxon>
        <taxon>Panicoideae</taxon>
        <taxon>Panicodae</taxon>
        <taxon>Paniceae</taxon>
        <taxon>Anthephorinae</taxon>
        <taxon>Digitaria</taxon>
    </lineage>
</organism>
<evidence type="ECO:0000313" key="2">
    <source>
        <dbReference type="Proteomes" id="UP000636709"/>
    </source>
</evidence>
<dbReference type="OrthoDB" id="688685at2759"/>
<accession>A0A835A2Z6</accession>
<name>A0A835A2Z6_9POAL</name>
<dbReference type="Proteomes" id="UP000636709">
    <property type="component" value="Unassembled WGS sequence"/>
</dbReference>
<dbReference type="AlphaFoldDB" id="A0A835A2Z6"/>
<dbReference type="EMBL" id="JACEFO010002840">
    <property type="protein sequence ID" value="KAF8647602.1"/>
    <property type="molecule type" value="Genomic_DNA"/>
</dbReference>
<protein>
    <submittedName>
        <fullName evidence="1">Uncharacterized protein</fullName>
    </submittedName>
</protein>
<sequence>MIYFDGWDGLGASAVLRAVTRRLAPGAPEAHGELRFDHIIHVDCSKWESRRALQREIAAQLDLPAHVMKVFDVQDEEDDFNGVSRASRAEVPRVLEAMYQRIQKLNHRFLVVFHNGSGEEIDLSIFGFPLFGYWTNKVLWTFQGRFRLKPRMKVDSAINKSTGKTDVFLSASHDDRDPQELCSYLLHQEAAQVVAALEKNTISGHIVGASKVIECFLYMLKICCIGYHFNMLDIDYDLATHCSNYWVCDAIIQQGEGDAVDGDIEDGSWQTTADALKLAMPFDVDYHQHHHQQPYLPPSHIIMSLSPHLQLFDTTLPLLPQP</sequence>